<proteinExistence type="predicted"/>
<gene>
    <name evidence="2" type="ORF">OTU49_008363</name>
</gene>
<evidence type="ECO:0000256" key="1">
    <source>
        <dbReference type="SAM" id="MobiDB-lite"/>
    </source>
</evidence>
<dbReference type="EMBL" id="JARKIK010000066">
    <property type="protein sequence ID" value="KAK8729880.1"/>
    <property type="molecule type" value="Genomic_DNA"/>
</dbReference>
<protein>
    <submittedName>
        <fullName evidence="2">Uncharacterized protein</fullName>
    </submittedName>
</protein>
<comment type="caution">
    <text evidence="2">The sequence shown here is derived from an EMBL/GenBank/DDBJ whole genome shotgun (WGS) entry which is preliminary data.</text>
</comment>
<dbReference type="AlphaFoldDB" id="A0AAW0WRD2"/>
<reference evidence="2 3" key="1">
    <citation type="journal article" date="2024" name="BMC Genomics">
        <title>Genome assembly of redclaw crayfish (Cherax quadricarinatus) provides insights into its immune adaptation and hypoxia tolerance.</title>
        <authorList>
            <person name="Liu Z."/>
            <person name="Zheng J."/>
            <person name="Li H."/>
            <person name="Fang K."/>
            <person name="Wang S."/>
            <person name="He J."/>
            <person name="Zhou D."/>
            <person name="Weng S."/>
            <person name="Chi M."/>
            <person name="Gu Z."/>
            <person name="He J."/>
            <person name="Li F."/>
            <person name="Wang M."/>
        </authorList>
    </citation>
    <scope>NUCLEOTIDE SEQUENCE [LARGE SCALE GENOMIC DNA]</scope>
    <source>
        <strain evidence="2">ZL_2023a</strain>
    </source>
</reference>
<accession>A0AAW0WRD2</accession>
<feature type="compositionally biased region" description="Low complexity" evidence="1">
    <location>
        <begin position="9"/>
        <end position="28"/>
    </location>
</feature>
<evidence type="ECO:0000313" key="2">
    <source>
        <dbReference type="EMBL" id="KAK8729880.1"/>
    </source>
</evidence>
<feature type="region of interest" description="Disordered" evidence="1">
    <location>
        <begin position="9"/>
        <end position="38"/>
    </location>
</feature>
<dbReference type="Proteomes" id="UP001445076">
    <property type="component" value="Unassembled WGS sequence"/>
</dbReference>
<evidence type="ECO:0000313" key="3">
    <source>
        <dbReference type="Proteomes" id="UP001445076"/>
    </source>
</evidence>
<keyword evidence="3" id="KW-1185">Reference proteome</keyword>
<sequence>MQNHSIFFSISHSSPLSPSRSLSILYPSSPKPKTDGENPVLSEKCVLVPQKHRLSLRFLWVPLADHLQFILNHRQYFWILIVQFPTGTSDLSISWIRFHLSAYSMDFRYTS</sequence>
<organism evidence="2 3">
    <name type="scientific">Cherax quadricarinatus</name>
    <name type="common">Australian red claw crayfish</name>
    <dbReference type="NCBI Taxonomy" id="27406"/>
    <lineage>
        <taxon>Eukaryota</taxon>
        <taxon>Metazoa</taxon>
        <taxon>Ecdysozoa</taxon>
        <taxon>Arthropoda</taxon>
        <taxon>Crustacea</taxon>
        <taxon>Multicrustacea</taxon>
        <taxon>Malacostraca</taxon>
        <taxon>Eumalacostraca</taxon>
        <taxon>Eucarida</taxon>
        <taxon>Decapoda</taxon>
        <taxon>Pleocyemata</taxon>
        <taxon>Astacidea</taxon>
        <taxon>Parastacoidea</taxon>
        <taxon>Parastacidae</taxon>
        <taxon>Cherax</taxon>
    </lineage>
</organism>
<name>A0AAW0WRD2_CHEQU</name>